<name>A0A0Q4B780_9BACT</name>
<comment type="similarity">
    <text evidence="1">Belongs to the universal stress protein A family.</text>
</comment>
<feature type="domain" description="UspA" evidence="2">
    <location>
        <begin position="4"/>
        <end position="136"/>
    </location>
</feature>
<evidence type="ECO:0000256" key="1">
    <source>
        <dbReference type="ARBA" id="ARBA00008791"/>
    </source>
</evidence>
<reference evidence="3" key="1">
    <citation type="submission" date="2015-08" db="EMBL/GenBank/DDBJ databases">
        <title>Candidatus Bacteriodes Periocalifornicus.</title>
        <authorList>
            <person name="McLean J.S."/>
            <person name="Kelley S."/>
        </authorList>
    </citation>
    <scope>NUCLEOTIDE SEQUENCE [LARGE SCALE GENOMIC DNA]</scope>
    <source>
        <strain evidence="3">12B</strain>
    </source>
</reference>
<comment type="caution">
    <text evidence="3">The sequence shown here is derived from an EMBL/GenBank/DDBJ whole genome shotgun (WGS) entry which is preliminary data.</text>
</comment>
<dbReference type="STRING" id="1702214.AL399_04980"/>
<evidence type="ECO:0000313" key="4">
    <source>
        <dbReference type="Proteomes" id="UP000054172"/>
    </source>
</evidence>
<organism evidence="3 4">
    <name type="scientific">Candidatus [Bacteroides] periocalifornicus</name>
    <dbReference type="NCBI Taxonomy" id="1702214"/>
    <lineage>
        <taxon>Bacteria</taxon>
        <taxon>Pseudomonadati</taxon>
        <taxon>Bacteroidota</taxon>
    </lineage>
</organism>
<dbReference type="CDD" id="cd00293">
    <property type="entry name" value="USP-like"/>
    <property type="match status" value="1"/>
</dbReference>
<dbReference type="PANTHER" id="PTHR46268:SF6">
    <property type="entry name" value="UNIVERSAL STRESS PROTEIN UP12"/>
    <property type="match status" value="1"/>
</dbReference>
<dbReference type="EMBL" id="LIIK01000019">
    <property type="protein sequence ID" value="KQM08859.1"/>
    <property type="molecule type" value="Genomic_DNA"/>
</dbReference>
<dbReference type="Pfam" id="PF00582">
    <property type="entry name" value="Usp"/>
    <property type="match status" value="2"/>
</dbReference>
<dbReference type="SUPFAM" id="SSF52402">
    <property type="entry name" value="Adenine nucleotide alpha hydrolases-like"/>
    <property type="match status" value="2"/>
</dbReference>
<sequence>MTYIVVPFDFSNEAEIGIELALQLSKVGDCVLQLVYVQHKQPDFGHLGLLDERRIAERELDAILERIQPRLSPRVRAERVIRQGKVYREIVDQAEMHEDSMIVTSTHGASGFEEIFLGSNTLRMLASTTRPVFTIKHGVMPGDIRTILFPLDTTFESRQKTPYVARLAKDWNADVKILAVMESANKAVRAKLQSYLAQVESYLDDRKVRHAAQTVQDADLVDLTLEQAASTPNSLIAITTRDKEAPRIFLVGNKPQRLISQSPVPVVAVAPVVEPIRDSFRATGS</sequence>
<accession>A0A0Q4B780</accession>
<proteinExistence type="inferred from homology"/>
<dbReference type="Gene3D" id="3.40.50.12370">
    <property type="match status" value="1"/>
</dbReference>
<feature type="domain" description="UspA" evidence="2">
    <location>
        <begin position="145"/>
        <end position="269"/>
    </location>
</feature>
<dbReference type="PATRIC" id="fig|1702214.3.peg.2007"/>
<evidence type="ECO:0000313" key="3">
    <source>
        <dbReference type="EMBL" id="KQM08859.1"/>
    </source>
</evidence>
<dbReference type="Proteomes" id="UP000054172">
    <property type="component" value="Unassembled WGS sequence"/>
</dbReference>
<evidence type="ECO:0000259" key="2">
    <source>
        <dbReference type="Pfam" id="PF00582"/>
    </source>
</evidence>
<dbReference type="AlphaFoldDB" id="A0A0Q4B780"/>
<protein>
    <recommendedName>
        <fullName evidence="2">UspA domain-containing protein</fullName>
    </recommendedName>
</protein>
<keyword evidence="4" id="KW-1185">Reference proteome</keyword>
<gene>
    <name evidence="3" type="ORF">AL399_04980</name>
</gene>
<dbReference type="PANTHER" id="PTHR46268">
    <property type="entry name" value="STRESS RESPONSE PROTEIN NHAX"/>
    <property type="match status" value="1"/>
</dbReference>
<dbReference type="InterPro" id="IPR006016">
    <property type="entry name" value="UspA"/>
</dbReference>